<dbReference type="Gene3D" id="3.30.70.1520">
    <property type="entry name" value="Heterotetrameric sarcosine oxidase"/>
    <property type="match status" value="1"/>
</dbReference>
<evidence type="ECO:0000313" key="1">
    <source>
        <dbReference type="EMBL" id="KGM48882.1"/>
    </source>
</evidence>
<dbReference type="eggNOG" id="COG4583">
    <property type="taxonomic scope" value="Bacteria"/>
</dbReference>
<organism evidence="1 2">
    <name type="scientific">Pseudooceanicola atlanticus</name>
    <dbReference type="NCBI Taxonomy" id="1461694"/>
    <lineage>
        <taxon>Bacteria</taxon>
        <taxon>Pseudomonadati</taxon>
        <taxon>Pseudomonadota</taxon>
        <taxon>Alphaproteobacteria</taxon>
        <taxon>Rhodobacterales</taxon>
        <taxon>Paracoccaceae</taxon>
        <taxon>Pseudooceanicola</taxon>
    </lineage>
</organism>
<proteinExistence type="predicted"/>
<dbReference type="InterPro" id="IPR007375">
    <property type="entry name" value="SoxG"/>
</dbReference>
<reference evidence="1 2" key="1">
    <citation type="journal article" date="2015" name="Antonie Van Leeuwenhoek">
        <title>Pseudooceanicola atlanticus gen. nov. sp. nov., isolated from surface seawater of the Atlantic Ocean and reclassification of Oceanicola batsensis, Oceanicola marinus, Oceanicola nitratireducens, Oceanicola nanhaiensis, Oceanicola antarcticus and Oceanicola flagellatus, as Pseudooceanicola batsensis comb. nov., Pseudooceanicola marinus comb. nov., Pseudooceanicola nitratireducens comb. nov., Pseudooceanicola nanhaiensis comb. nov., Pseudooceanicola antarcticus comb. nov., and Pseudooceanicola flagellatus comb. nov.</title>
        <authorList>
            <person name="Lai Q."/>
            <person name="Li G."/>
            <person name="Liu X."/>
            <person name="Du Y."/>
            <person name="Sun F."/>
            <person name="Shao Z."/>
        </authorList>
    </citation>
    <scope>NUCLEOTIDE SEQUENCE [LARGE SCALE GENOMIC DNA]</scope>
    <source>
        <strain evidence="1 2">22II-s11g</strain>
    </source>
</reference>
<dbReference type="AlphaFoldDB" id="A0A0A0EIB6"/>
<gene>
    <name evidence="1" type="ORF">ATO9_09245</name>
</gene>
<dbReference type="Gene3D" id="3.30.1360.120">
    <property type="entry name" value="Probable tRNA modification gtpase trme, domain 1"/>
    <property type="match status" value="1"/>
</dbReference>
<accession>A0A0A0EIB6</accession>
<dbReference type="Pfam" id="PF04268">
    <property type="entry name" value="SoxG"/>
    <property type="match status" value="1"/>
</dbReference>
<dbReference type="STRING" id="1461694.ATO9_09245"/>
<dbReference type="SUPFAM" id="SSF103025">
    <property type="entry name" value="Folate-binding domain"/>
    <property type="match status" value="1"/>
</dbReference>
<dbReference type="Proteomes" id="UP000030004">
    <property type="component" value="Unassembled WGS sequence"/>
</dbReference>
<sequence>MSEPVSALGGAKTEALVTVEEMAPRGMIVLRGKLDDTAITGALEKVSGLAMPGQRGITVDGARRLAWMSPDEAMLILPRGDVSGAQADLTAALAGAHALVADLSDARASFRLSGEDAALREVLARLSPVDMHQTAFGPGMVRRTRLAQVAGAFWMPEVGVAELVTFRSVAQYAFDLLSVAARSPRVFA</sequence>
<dbReference type="InterPro" id="IPR027266">
    <property type="entry name" value="TrmE/GcvT-like"/>
</dbReference>
<keyword evidence="2" id="KW-1185">Reference proteome</keyword>
<dbReference type="EMBL" id="AQQX01000003">
    <property type="protein sequence ID" value="KGM48882.1"/>
    <property type="molecule type" value="Genomic_DNA"/>
</dbReference>
<dbReference type="OrthoDB" id="9814782at2"/>
<protein>
    <recommendedName>
        <fullName evidence="3">Sarcosine oxidase subunit gamma</fullName>
    </recommendedName>
</protein>
<comment type="caution">
    <text evidence="1">The sequence shown here is derived from an EMBL/GenBank/DDBJ whole genome shotgun (WGS) entry which is preliminary data.</text>
</comment>
<evidence type="ECO:0008006" key="3">
    <source>
        <dbReference type="Google" id="ProtNLM"/>
    </source>
</evidence>
<evidence type="ECO:0000313" key="2">
    <source>
        <dbReference type="Proteomes" id="UP000030004"/>
    </source>
</evidence>
<name>A0A0A0EIB6_9RHOB</name>
<dbReference type="RefSeq" id="WP_043747655.1">
    <property type="nucleotide sequence ID" value="NZ_AQQX01000003.1"/>
</dbReference>